<feature type="signal peptide" evidence="2">
    <location>
        <begin position="1"/>
        <end position="23"/>
    </location>
</feature>
<evidence type="ECO:0000256" key="2">
    <source>
        <dbReference type="SAM" id="SignalP"/>
    </source>
</evidence>
<name>A0A834B354_9CHIR</name>
<feature type="compositionally biased region" description="Basic and acidic residues" evidence="1">
    <location>
        <begin position="39"/>
        <end position="54"/>
    </location>
</feature>
<proteinExistence type="predicted"/>
<gene>
    <name evidence="3" type="ORF">HJG60_009703</name>
</gene>
<dbReference type="AlphaFoldDB" id="A0A834B354"/>
<evidence type="ECO:0000313" key="3">
    <source>
        <dbReference type="EMBL" id="KAF6125178.1"/>
    </source>
</evidence>
<evidence type="ECO:0000256" key="1">
    <source>
        <dbReference type="SAM" id="MobiDB-lite"/>
    </source>
</evidence>
<sequence>MLQTPSQISSWMLLVLFPKGPTALVPAQEPELTPASTHVHREEPDLRTEVKATPDPEECPLVTETPLRTTLDLKSTPTSIPAEALEWGPSCVEPPEGDPNLTHDPPALPGEMAPAGDEELGLDPPVLSRELAQENLLRPALKPPI</sequence>
<dbReference type="Proteomes" id="UP000664940">
    <property type="component" value="Unassembled WGS sequence"/>
</dbReference>
<protein>
    <submittedName>
        <fullName evidence="3">Uncharacterized protein</fullName>
    </submittedName>
</protein>
<accession>A0A834B354</accession>
<organism evidence="3 4">
    <name type="scientific">Phyllostomus discolor</name>
    <name type="common">pale spear-nosed bat</name>
    <dbReference type="NCBI Taxonomy" id="89673"/>
    <lineage>
        <taxon>Eukaryota</taxon>
        <taxon>Metazoa</taxon>
        <taxon>Chordata</taxon>
        <taxon>Craniata</taxon>
        <taxon>Vertebrata</taxon>
        <taxon>Euteleostomi</taxon>
        <taxon>Mammalia</taxon>
        <taxon>Eutheria</taxon>
        <taxon>Laurasiatheria</taxon>
        <taxon>Chiroptera</taxon>
        <taxon>Yangochiroptera</taxon>
        <taxon>Phyllostomidae</taxon>
        <taxon>Phyllostominae</taxon>
        <taxon>Phyllostomus</taxon>
    </lineage>
</organism>
<comment type="caution">
    <text evidence="3">The sequence shown here is derived from an EMBL/GenBank/DDBJ whole genome shotgun (WGS) entry which is preliminary data.</text>
</comment>
<keyword evidence="2" id="KW-0732">Signal</keyword>
<feature type="region of interest" description="Disordered" evidence="1">
    <location>
        <begin position="32"/>
        <end position="61"/>
    </location>
</feature>
<reference evidence="3 4" key="1">
    <citation type="journal article" date="2020" name="Nature">
        <title>Six reference-quality genomes reveal evolution of bat adaptations.</title>
        <authorList>
            <person name="Jebb D."/>
            <person name="Huang Z."/>
            <person name="Pippel M."/>
            <person name="Hughes G.M."/>
            <person name="Lavrichenko K."/>
            <person name="Devanna P."/>
            <person name="Winkler S."/>
            <person name="Jermiin L.S."/>
            <person name="Skirmuntt E.C."/>
            <person name="Katzourakis A."/>
            <person name="Burkitt-Gray L."/>
            <person name="Ray D.A."/>
            <person name="Sullivan K.A.M."/>
            <person name="Roscito J.G."/>
            <person name="Kirilenko B.M."/>
            <person name="Davalos L.M."/>
            <person name="Corthals A.P."/>
            <person name="Power M.L."/>
            <person name="Jones G."/>
            <person name="Ransome R.D."/>
            <person name="Dechmann D.K.N."/>
            <person name="Locatelli A.G."/>
            <person name="Puechmaille S.J."/>
            <person name="Fedrigo O."/>
            <person name="Jarvis E.D."/>
            <person name="Hiller M."/>
            <person name="Vernes S.C."/>
            <person name="Myers E.W."/>
            <person name="Teeling E.C."/>
        </authorList>
    </citation>
    <scope>NUCLEOTIDE SEQUENCE [LARGE SCALE GENOMIC DNA]</scope>
    <source>
        <strain evidence="3">Bat1K_MPI-CBG_1</strain>
    </source>
</reference>
<feature type="region of interest" description="Disordered" evidence="1">
    <location>
        <begin position="82"/>
        <end position="128"/>
    </location>
</feature>
<evidence type="ECO:0000313" key="4">
    <source>
        <dbReference type="Proteomes" id="UP000664940"/>
    </source>
</evidence>
<dbReference type="EMBL" id="JABVXQ010000002">
    <property type="protein sequence ID" value="KAF6125178.1"/>
    <property type="molecule type" value="Genomic_DNA"/>
</dbReference>
<feature type="chain" id="PRO_5032332360" evidence="2">
    <location>
        <begin position="24"/>
        <end position="145"/>
    </location>
</feature>